<sequence>MTGRLWRVEIQVAAYPLPCNAIESRRTLLTGKKNLSLGKSTAFDFDWPEEQRGEQVLIMFGAWMRYVEERVCKPEHPKPCLAMGGLSFAGELRAKSGE</sequence>
<proteinExistence type="predicted"/>
<accession>A0AA86MW20</accession>
<dbReference type="AlphaFoldDB" id="A0AA86MW20"/>
<organism evidence="1 2">
    <name type="scientific">Nitrospira tepida</name>
    <dbReference type="NCBI Taxonomy" id="2973512"/>
    <lineage>
        <taxon>Bacteria</taxon>
        <taxon>Pseudomonadati</taxon>
        <taxon>Nitrospirota</taxon>
        <taxon>Nitrospiria</taxon>
        <taxon>Nitrospirales</taxon>
        <taxon>Nitrospiraceae</taxon>
        <taxon>Nitrospira</taxon>
    </lineage>
</organism>
<dbReference type="EMBL" id="OX365700">
    <property type="protein sequence ID" value="CAI4030027.1"/>
    <property type="molecule type" value="Genomic_DNA"/>
</dbReference>
<name>A0AA86MW20_9BACT</name>
<protein>
    <submittedName>
        <fullName evidence="1">Uncharacterized protein</fullName>
    </submittedName>
</protein>
<gene>
    <name evidence="1" type="ORF">DNFV4_00451</name>
</gene>
<keyword evidence="2" id="KW-1185">Reference proteome</keyword>
<dbReference type="Proteomes" id="UP001179121">
    <property type="component" value="Chromosome"/>
</dbReference>
<dbReference type="KEGG" id="nti:DNFV4_00451"/>
<evidence type="ECO:0000313" key="1">
    <source>
        <dbReference type="EMBL" id="CAI4030027.1"/>
    </source>
</evidence>
<reference evidence="1" key="1">
    <citation type="submission" date="2022-10" db="EMBL/GenBank/DDBJ databases">
        <authorList>
            <person name="Koch H."/>
        </authorList>
    </citation>
    <scope>NUCLEOTIDE SEQUENCE</scope>
    <source>
        <strain evidence="1">DNF</strain>
    </source>
</reference>
<evidence type="ECO:0000313" key="2">
    <source>
        <dbReference type="Proteomes" id="UP001179121"/>
    </source>
</evidence>